<dbReference type="Pfam" id="PF00768">
    <property type="entry name" value="Peptidase_S11"/>
    <property type="match status" value="1"/>
</dbReference>
<reference evidence="12 13" key="1">
    <citation type="submission" date="2016-10" db="EMBL/GenBank/DDBJ databases">
        <authorList>
            <person name="de Groot N.N."/>
        </authorList>
    </citation>
    <scope>NUCLEOTIDE SEQUENCE [LARGE SCALE GENOMIC DNA]</scope>
    <source>
        <strain evidence="12 13">DSM 28129</strain>
    </source>
</reference>
<dbReference type="RefSeq" id="WP_091234968.1">
    <property type="nucleotide sequence ID" value="NZ_FNBG01000030.1"/>
</dbReference>
<evidence type="ECO:0000313" key="13">
    <source>
        <dbReference type="Proteomes" id="UP000198972"/>
    </source>
</evidence>
<feature type="active site" description="Proton acceptor" evidence="7">
    <location>
        <position position="72"/>
    </location>
</feature>
<keyword evidence="5" id="KW-0573">Peptidoglycan synthesis</keyword>
<dbReference type="AlphaFoldDB" id="A0A1G7SHR3"/>
<evidence type="ECO:0000313" key="12">
    <source>
        <dbReference type="EMBL" id="SDG21760.1"/>
    </source>
</evidence>
<sequence>MRKPTLIRSFCLMALSLILASQIEMQKVQAKEETIVPPSTHARAAALIDVTSGRILFSSHGDEELPIASLTKIMTAIVAIEHGKMNEIVKVSNQAYRKEGSSIYLQLGEEMSLENMLYGLMLRSGNDAATAIAEHVGGSEEGFVLLMNETVELLGLKHTRFQNPHGLDAKGHYSSANDLAAMTAYALHNPVFKEIVRTKAKKAPNPNDPWDYKWDNKNKMLRFYEGADGVKTGYTKIARRCLVSSATRNGQQLVAVTINDGDDWNDHAKLLDYGFENYPLTELIGEGQRVQSGLVTRSEFNYALSKGETEQIERRLILKKTSRLDDFGYKGKITISLDGKEIGSVPIYDQKATESLALEQQKGSWIDSFRLIMRKLLIEV</sequence>
<feature type="signal peptide" evidence="10">
    <location>
        <begin position="1"/>
        <end position="30"/>
    </location>
</feature>
<keyword evidence="3" id="KW-0378">Hydrolase</keyword>
<dbReference type="GO" id="GO:0009252">
    <property type="term" value="P:peptidoglycan biosynthetic process"/>
    <property type="evidence" value="ECO:0007669"/>
    <property type="project" value="UniProtKB-KW"/>
</dbReference>
<feature type="domain" description="Peptidase S11 D-alanyl-D-alanine carboxypeptidase A N-terminal" evidence="11">
    <location>
        <begin position="34"/>
        <end position="260"/>
    </location>
</feature>
<dbReference type="EMBL" id="FNBG01000030">
    <property type="protein sequence ID" value="SDG21760.1"/>
    <property type="molecule type" value="Genomic_DNA"/>
</dbReference>
<keyword evidence="13" id="KW-1185">Reference proteome</keyword>
<dbReference type="PANTHER" id="PTHR21581">
    <property type="entry name" value="D-ALANYL-D-ALANINE CARBOXYPEPTIDASE"/>
    <property type="match status" value="1"/>
</dbReference>
<evidence type="ECO:0000256" key="8">
    <source>
        <dbReference type="PIRSR" id="PIRSR618044-2"/>
    </source>
</evidence>
<protein>
    <submittedName>
        <fullName evidence="12">D-alanyl-D-alanine carboxypeptidase</fullName>
    </submittedName>
</protein>
<evidence type="ECO:0000256" key="4">
    <source>
        <dbReference type="ARBA" id="ARBA00022960"/>
    </source>
</evidence>
<keyword evidence="2 10" id="KW-0732">Signal</keyword>
<evidence type="ECO:0000256" key="9">
    <source>
        <dbReference type="RuleBase" id="RU004016"/>
    </source>
</evidence>
<dbReference type="GO" id="GO:0009002">
    <property type="term" value="F:serine-type D-Ala-D-Ala carboxypeptidase activity"/>
    <property type="evidence" value="ECO:0007669"/>
    <property type="project" value="InterPro"/>
</dbReference>
<accession>A0A1G7SHR3</accession>
<dbReference type="GO" id="GO:0071555">
    <property type="term" value="P:cell wall organization"/>
    <property type="evidence" value="ECO:0007669"/>
    <property type="project" value="UniProtKB-KW"/>
</dbReference>
<evidence type="ECO:0000256" key="6">
    <source>
        <dbReference type="ARBA" id="ARBA00023316"/>
    </source>
</evidence>
<feature type="binding site" evidence="8">
    <location>
        <position position="231"/>
    </location>
    <ligand>
        <name>substrate</name>
    </ligand>
</feature>
<gene>
    <name evidence="12" type="ORF">SAMN04488542_13010</name>
</gene>
<keyword evidence="12" id="KW-0645">Protease</keyword>
<dbReference type="Proteomes" id="UP000198972">
    <property type="component" value="Unassembled WGS sequence"/>
</dbReference>
<dbReference type="InterPro" id="IPR001967">
    <property type="entry name" value="Peptidase_S11_N"/>
</dbReference>
<dbReference type="InterPro" id="IPR018044">
    <property type="entry name" value="Peptidase_S11"/>
</dbReference>
<name>A0A1G7SHR3_9BACL</name>
<dbReference type="STRING" id="670482.SAMN04488542_13010"/>
<dbReference type="GO" id="GO:0006508">
    <property type="term" value="P:proteolysis"/>
    <property type="evidence" value="ECO:0007669"/>
    <property type="project" value="InterPro"/>
</dbReference>
<evidence type="ECO:0000256" key="3">
    <source>
        <dbReference type="ARBA" id="ARBA00022801"/>
    </source>
</evidence>
<evidence type="ECO:0000256" key="7">
    <source>
        <dbReference type="PIRSR" id="PIRSR618044-1"/>
    </source>
</evidence>
<feature type="chain" id="PRO_5011512118" evidence="10">
    <location>
        <begin position="31"/>
        <end position="380"/>
    </location>
</feature>
<proteinExistence type="inferred from homology"/>
<dbReference type="OrthoDB" id="9791132at2"/>
<comment type="similarity">
    <text evidence="1 9">Belongs to the peptidase S11 family.</text>
</comment>
<dbReference type="Gene3D" id="3.40.710.10">
    <property type="entry name" value="DD-peptidase/beta-lactamase superfamily"/>
    <property type="match status" value="1"/>
</dbReference>
<evidence type="ECO:0000256" key="1">
    <source>
        <dbReference type="ARBA" id="ARBA00007164"/>
    </source>
</evidence>
<feature type="active site" description="Acyl-ester intermediate" evidence="7">
    <location>
        <position position="69"/>
    </location>
</feature>
<keyword evidence="4" id="KW-0133">Cell shape</keyword>
<dbReference type="GO" id="GO:0008360">
    <property type="term" value="P:regulation of cell shape"/>
    <property type="evidence" value="ECO:0007669"/>
    <property type="project" value="UniProtKB-KW"/>
</dbReference>
<dbReference type="PANTHER" id="PTHR21581:SF33">
    <property type="entry name" value="D-ALANYL-D-ALANINE CARBOXYPEPTIDASE DACB"/>
    <property type="match status" value="1"/>
</dbReference>
<organism evidence="12 13">
    <name type="scientific">Fontibacillus panacisegetis</name>
    <dbReference type="NCBI Taxonomy" id="670482"/>
    <lineage>
        <taxon>Bacteria</taxon>
        <taxon>Bacillati</taxon>
        <taxon>Bacillota</taxon>
        <taxon>Bacilli</taxon>
        <taxon>Bacillales</taxon>
        <taxon>Paenibacillaceae</taxon>
        <taxon>Fontibacillus</taxon>
    </lineage>
</organism>
<dbReference type="InterPro" id="IPR012338">
    <property type="entry name" value="Beta-lactam/transpept-like"/>
</dbReference>
<feature type="active site" evidence="7">
    <location>
        <position position="124"/>
    </location>
</feature>
<evidence type="ECO:0000259" key="11">
    <source>
        <dbReference type="Pfam" id="PF00768"/>
    </source>
</evidence>
<keyword evidence="6" id="KW-0961">Cell wall biogenesis/degradation</keyword>
<keyword evidence="12" id="KW-0121">Carboxypeptidase</keyword>
<evidence type="ECO:0000256" key="5">
    <source>
        <dbReference type="ARBA" id="ARBA00022984"/>
    </source>
</evidence>
<dbReference type="SUPFAM" id="SSF56601">
    <property type="entry name" value="beta-lactamase/transpeptidase-like"/>
    <property type="match status" value="1"/>
</dbReference>
<evidence type="ECO:0000256" key="2">
    <source>
        <dbReference type="ARBA" id="ARBA00022729"/>
    </source>
</evidence>
<dbReference type="PRINTS" id="PR00725">
    <property type="entry name" value="DADACBPTASE1"/>
</dbReference>
<evidence type="ECO:0000256" key="10">
    <source>
        <dbReference type="SAM" id="SignalP"/>
    </source>
</evidence>